<dbReference type="Pfam" id="PF02230">
    <property type="entry name" value="Abhydrolase_2"/>
    <property type="match status" value="1"/>
</dbReference>
<comment type="similarity">
    <text evidence="1">Belongs to the AB hydrolase superfamily. AB hydrolase 2 family.</text>
</comment>
<feature type="domain" description="Phospholipase/carboxylesterase/thioesterase" evidence="3">
    <location>
        <begin position="16"/>
        <end position="198"/>
    </location>
</feature>
<accession>A0ABX0G9E1</accession>
<keyword evidence="5" id="KW-1185">Reference proteome</keyword>
<organism evidence="4 5">
    <name type="scientific">Rhodobacter calidifons</name>
    <dbReference type="NCBI Taxonomy" id="2715277"/>
    <lineage>
        <taxon>Bacteria</taxon>
        <taxon>Pseudomonadati</taxon>
        <taxon>Pseudomonadota</taxon>
        <taxon>Alphaproteobacteria</taxon>
        <taxon>Rhodobacterales</taxon>
        <taxon>Rhodobacter group</taxon>
        <taxon>Rhodobacter</taxon>
    </lineage>
</organism>
<reference evidence="4 5" key="1">
    <citation type="journal article" date="2022" name="Microorganisms">
        <title>Genome Sequence and Characterization of a Xanthorhodopsin-Containing, Aerobic Anoxygenic Phototrophic Rhodobacter Species, Isolated from Mesophilic Conditions at Yellowstone National Park.</title>
        <authorList>
            <person name="Kyndt J.A."/>
            <person name="Robertson S."/>
            <person name="Shoffstall I.B."/>
            <person name="Ramaley R.F."/>
            <person name="Meyer T.E."/>
        </authorList>
    </citation>
    <scope>NUCLEOTIDE SEQUENCE [LARGE SCALE GENOMIC DNA]</scope>
    <source>
        <strain evidence="4 5">M37P</strain>
    </source>
</reference>
<dbReference type="PANTHER" id="PTHR10655:SF17">
    <property type="entry name" value="LYSOPHOSPHOLIPASE-LIKE PROTEIN 1"/>
    <property type="match status" value="1"/>
</dbReference>
<comment type="caution">
    <text evidence="4">The sequence shown here is derived from an EMBL/GenBank/DDBJ whole genome shotgun (WGS) entry which is preliminary data.</text>
</comment>
<keyword evidence="2" id="KW-0378">Hydrolase</keyword>
<protein>
    <submittedName>
        <fullName evidence="4">Phospholipase</fullName>
    </submittedName>
</protein>
<dbReference type="SUPFAM" id="SSF53474">
    <property type="entry name" value="alpha/beta-Hydrolases"/>
    <property type="match status" value="1"/>
</dbReference>
<dbReference type="InterPro" id="IPR050565">
    <property type="entry name" value="LYPA1-2/EST-like"/>
</dbReference>
<evidence type="ECO:0000256" key="2">
    <source>
        <dbReference type="ARBA" id="ARBA00022801"/>
    </source>
</evidence>
<evidence type="ECO:0000313" key="4">
    <source>
        <dbReference type="EMBL" id="NHB77736.1"/>
    </source>
</evidence>
<gene>
    <name evidence="4" type="ORF">G8O29_13505</name>
</gene>
<sequence>MRGVADILSLGVPVNRAKVLCVFVHGRGQTPEEMEAAVLRRLSAKDVTFALPRAEGKSWYAARAIEPLTDATRDEVALSLAGLGRAVADLRHQGSGLPLVLAGFSQGACLSLEHAFAGRAVPDAVVAFTGCRVGVAGDERPSRLGTGLPVYLSAGTADPWIPVHAFAEAVAELGQSEARLRCDVFPGRPHAVSDAEIAMLDGILTDLAEGRPPRMEAPR</sequence>
<evidence type="ECO:0000256" key="1">
    <source>
        <dbReference type="ARBA" id="ARBA00006499"/>
    </source>
</evidence>
<proteinExistence type="inferred from homology"/>
<dbReference type="Gene3D" id="3.40.50.1820">
    <property type="entry name" value="alpha/beta hydrolase"/>
    <property type="match status" value="1"/>
</dbReference>
<name>A0ABX0G9E1_9RHOB</name>
<dbReference type="Proteomes" id="UP001515660">
    <property type="component" value="Unassembled WGS sequence"/>
</dbReference>
<dbReference type="InterPro" id="IPR029058">
    <property type="entry name" value="AB_hydrolase_fold"/>
</dbReference>
<dbReference type="EMBL" id="JAANHS010000010">
    <property type="protein sequence ID" value="NHB77736.1"/>
    <property type="molecule type" value="Genomic_DNA"/>
</dbReference>
<evidence type="ECO:0000259" key="3">
    <source>
        <dbReference type="Pfam" id="PF02230"/>
    </source>
</evidence>
<dbReference type="PANTHER" id="PTHR10655">
    <property type="entry name" value="LYSOPHOSPHOLIPASE-RELATED"/>
    <property type="match status" value="1"/>
</dbReference>
<dbReference type="InterPro" id="IPR003140">
    <property type="entry name" value="PLipase/COase/thioEstase"/>
</dbReference>
<evidence type="ECO:0000313" key="5">
    <source>
        <dbReference type="Proteomes" id="UP001515660"/>
    </source>
</evidence>